<keyword evidence="2" id="KW-1185">Reference proteome</keyword>
<evidence type="ECO:0000313" key="2">
    <source>
        <dbReference type="Proteomes" id="UP001065252"/>
    </source>
</evidence>
<dbReference type="Proteomes" id="UP001065252">
    <property type="component" value="Segment"/>
</dbReference>
<name>A0A976SXL4_9CAUD</name>
<reference evidence="1" key="1">
    <citation type="submission" date="2022-05" db="EMBL/GenBank/DDBJ databases">
        <authorList>
            <person name="Enroth T.J."/>
            <person name="Johnson C.N."/>
            <person name="Duerkop B.A."/>
        </authorList>
    </citation>
    <scope>NUCLEOTIDE SEQUENCE</scope>
</reference>
<organism evidence="1 2">
    <name type="scientific">Enterococcus phage TJE1</name>
    <dbReference type="NCBI Taxonomy" id="2951262"/>
    <lineage>
        <taxon>Viruses</taxon>
        <taxon>Duplodnaviria</taxon>
        <taxon>Heunggongvirae</taxon>
        <taxon>Uroviricota</taxon>
        <taxon>Caudoviricetes</taxon>
        <taxon>Herelleviridae</taxon>
        <taxon>Brockvirinae</taxon>
        <taxon>Schiekvirus</taxon>
        <taxon>Schiekvirus Tje1</taxon>
    </lineage>
</organism>
<sequence length="212" mass="24920">MRDIDYTRGRLFTKKRRKRITDVRVLEDLEDREERNVVTPVINPSGTISFSFNFDDNDPVSAKVKKNKTVLRKRVKTPSTNLRLTQKFPRINAQYFEQAYGTECIRCGNKLPDLRALNKSREPEELCKECKKLFPPKPTISRLMFIDNTGGVNKIISVIDRNKPLVLKRKKREEVMKWYGSLKAIAKEEHEDYINWVRVKGYTDSINIVRRT</sequence>
<protein>
    <submittedName>
        <fullName evidence="1">Uncharacterized protein</fullName>
    </submittedName>
</protein>
<evidence type="ECO:0000313" key="1">
    <source>
        <dbReference type="EMBL" id="UVD42927.1"/>
    </source>
</evidence>
<proteinExistence type="predicted"/>
<dbReference type="EMBL" id="ON506927">
    <property type="protein sequence ID" value="UVD42927.1"/>
    <property type="molecule type" value="Genomic_DNA"/>
</dbReference>
<accession>A0A976SXL4</accession>